<dbReference type="Pfam" id="PF22041">
    <property type="entry name" value="GST_C_7"/>
    <property type="match status" value="1"/>
</dbReference>
<accession>A0A5N6Z2F4</accession>
<dbReference type="Gene3D" id="1.20.1050.10">
    <property type="match status" value="1"/>
</dbReference>
<reference evidence="3" key="1">
    <citation type="submission" date="2019-04" db="EMBL/GenBank/DDBJ databases">
        <title>Friends and foes A comparative genomics studyof 23 Aspergillus species from section Flavi.</title>
        <authorList>
            <consortium name="DOE Joint Genome Institute"/>
            <person name="Kjaerbolling I."/>
            <person name="Vesth T."/>
            <person name="Frisvad J.C."/>
            <person name="Nybo J.L."/>
            <person name="Theobald S."/>
            <person name="Kildgaard S."/>
            <person name="Isbrandt T."/>
            <person name="Kuo A."/>
            <person name="Sato A."/>
            <person name="Lyhne E.K."/>
            <person name="Kogle M.E."/>
            <person name="Wiebenga A."/>
            <person name="Kun R.S."/>
            <person name="Lubbers R.J."/>
            <person name="Makela M.R."/>
            <person name="Barry K."/>
            <person name="Chovatia M."/>
            <person name="Clum A."/>
            <person name="Daum C."/>
            <person name="Haridas S."/>
            <person name="He G."/>
            <person name="LaButti K."/>
            <person name="Lipzen A."/>
            <person name="Mondo S."/>
            <person name="Riley R."/>
            <person name="Salamov A."/>
            <person name="Simmons B.A."/>
            <person name="Magnuson J.K."/>
            <person name="Henrissat B."/>
            <person name="Mortensen U.H."/>
            <person name="Larsen T.O."/>
            <person name="Devries R.P."/>
            <person name="Grigoriev I.V."/>
            <person name="Machida M."/>
            <person name="Baker S.E."/>
            <person name="Andersen M.R."/>
        </authorList>
    </citation>
    <scope>NUCLEOTIDE SEQUENCE [LARGE SCALE GENOMIC DNA]</scope>
    <source>
        <strain evidence="3">CBS 553.77</strain>
    </source>
</reference>
<evidence type="ECO:0000313" key="2">
    <source>
        <dbReference type="EMBL" id="KAE8351283.1"/>
    </source>
</evidence>
<feature type="domain" description="GST N-terminal" evidence="1">
    <location>
        <begin position="15"/>
        <end position="108"/>
    </location>
</feature>
<dbReference type="SUPFAM" id="SSF47616">
    <property type="entry name" value="GST C-terminal domain-like"/>
    <property type="match status" value="1"/>
</dbReference>
<sequence length="268" mass="29921">MTATEQPVHFFDLLSILPGTSKSWSSNTLKVRMVLNYKGIPYTQSFISYPDIAPLLQTLSVPPHQSGQMKYTLPAICHPPSVKTSPSGTMMDSLPIARHLDTLYPSPPLFPSGEASYALALAVNKLLRPAALKACDLLLPKAEDVLDERGREYFVRTRTAIFGKPLAELRPTTAKEIRDLTDGMKAEMEIFLQMLRGQGSGTKGPFLEGENVGYADFILVTFLSWSYRCDRELWEEIMGMGNGEFRALWDASSLWLEGQGEEKEWPIS</sequence>
<dbReference type="InterPro" id="IPR036249">
    <property type="entry name" value="Thioredoxin-like_sf"/>
</dbReference>
<dbReference type="InterPro" id="IPR054416">
    <property type="entry name" value="GST_UstS-like_C"/>
</dbReference>
<dbReference type="Pfam" id="PF13417">
    <property type="entry name" value="GST_N_3"/>
    <property type="match status" value="1"/>
</dbReference>
<dbReference type="EMBL" id="ML739178">
    <property type="protein sequence ID" value="KAE8351283.1"/>
    <property type="molecule type" value="Genomic_DNA"/>
</dbReference>
<dbReference type="InterPro" id="IPR004045">
    <property type="entry name" value="Glutathione_S-Trfase_N"/>
</dbReference>
<dbReference type="PROSITE" id="PS50404">
    <property type="entry name" value="GST_NTER"/>
    <property type="match status" value="1"/>
</dbReference>
<evidence type="ECO:0000313" key="3">
    <source>
        <dbReference type="Proteomes" id="UP000327118"/>
    </source>
</evidence>
<proteinExistence type="predicted"/>
<keyword evidence="3" id="KW-1185">Reference proteome</keyword>
<dbReference type="SUPFAM" id="SSF52833">
    <property type="entry name" value="Thioredoxin-like"/>
    <property type="match status" value="1"/>
</dbReference>
<gene>
    <name evidence="2" type="ORF">BDV28DRAFT_150118</name>
</gene>
<organism evidence="2 3">
    <name type="scientific">Aspergillus coremiiformis</name>
    <dbReference type="NCBI Taxonomy" id="138285"/>
    <lineage>
        <taxon>Eukaryota</taxon>
        <taxon>Fungi</taxon>
        <taxon>Dikarya</taxon>
        <taxon>Ascomycota</taxon>
        <taxon>Pezizomycotina</taxon>
        <taxon>Eurotiomycetes</taxon>
        <taxon>Eurotiomycetidae</taxon>
        <taxon>Eurotiales</taxon>
        <taxon>Aspergillaceae</taxon>
        <taxon>Aspergillus</taxon>
        <taxon>Aspergillus subgen. Circumdati</taxon>
    </lineage>
</organism>
<dbReference type="Gene3D" id="3.40.30.10">
    <property type="entry name" value="Glutaredoxin"/>
    <property type="match status" value="1"/>
</dbReference>
<name>A0A5N6Z2F4_9EURO</name>
<dbReference type="InterPro" id="IPR036282">
    <property type="entry name" value="Glutathione-S-Trfase_C_sf"/>
</dbReference>
<dbReference type="OrthoDB" id="4951845at2759"/>
<protein>
    <recommendedName>
        <fullName evidence="1">GST N-terminal domain-containing protein</fullName>
    </recommendedName>
</protein>
<dbReference type="AlphaFoldDB" id="A0A5N6Z2F4"/>
<dbReference type="Proteomes" id="UP000327118">
    <property type="component" value="Unassembled WGS sequence"/>
</dbReference>
<evidence type="ECO:0000259" key="1">
    <source>
        <dbReference type="PROSITE" id="PS50404"/>
    </source>
</evidence>